<dbReference type="Gene3D" id="2.160.20.80">
    <property type="entry name" value="E3 ubiquitin-protein ligase SopA"/>
    <property type="match status" value="1"/>
</dbReference>
<keyword evidence="3" id="KW-1185">Reference proteome</keyword>
<dbReference type="PANTHER" id="PTHR14136">
    <property type="entry name" value="BTB_POZ DOMAIN-CONTAINING PROTEIN KCTD9"/>
    <property type="match status" value="1"/>
</dbReference>
<accession>A0A7Z0K841</accession>
<dbReference type="Pfam" id="PF00805">
    <property type="entry name" value="Pentapeptide"/>
    <property type="match status" value="2"/>
</dbReference>
<comment type="caution">
    <text evidence="2">The sequence shown here is derived from an EMBL/GenBank/DDBJ whole genome shotgun (WGS) entry which is preliminary data.</text>
</comment>
<dbReference type="RefSeq" id="WP_179540711.1">
    <property type="nucleotide sequence ID" value="NZ_BAAALL010000004.1"/>
</dbReference>
<dbReference type="EMBL" id="JACCFY010000001">
    <property type="protein sequence ID" value="NYJ77194.1"/>
    <property type="molecule type" value="Genomic_DNA"/>
</dbReference>
<dbReference type="InterPro" id="IPR001646">
    <property type="entry name" value="5peptide_repeat"/>
</dbReference>
<dbReference type="SUPFAM" id="SSF141571">
    <property type="entry name" value="Pentapeptide repeat-like"/>
    <property type="match status" value="1"/>
</dbReference>
<evidence type="ECO:0000256" key="1">
    <source>
        <dbReference type="SAM" id="MobiDB-lite"/>
    </source>
</evidence>
<dbReference type="AlphaFoldDB" id="A0A7Z0K841"/>
<protein>
    <submittedName>
        <fullName evidence="2">Uncharacterized protein YjbI with pentapeptide repeats</fullName>
    </submittedName>
</protein>
<evidence type="ECO:0000313" key="3">
    <source>
        <dbReference type="Proteomes" id="UP000535437"/>
    </source>
</evidence>
<feature type="region of interest" description="Disordered" evidence="1">
    <location>
        <begin position="1"/>
        <end position="21"/>
    </location>
</feature>
<sequence length="232" mass="24960">MPTSRRTPRRASPRTVPVPHPPRLDLRAPADLLPGELRELVVSQHAEGLRFTEQTLTGEDLTGARLVECELLDVELQDVALTGATVAESRLVRLTSPHLAAARSTWRAVEILGSRVGVAELHDAGISELRIADSKLDLVNLRSASLTDVVLDGCTLTELDLGAAKVRRMQVRDCGIGTLDLTGADLQHVDLRGARVSRIVGLAGLRGTTISPEQLMDLAPAFAEHLGLDVQD</sequence>
<dbReference type="Proteomes" id="UP000535437">
    <property type="component" value="Unassembled WGS sequence"/>
</dbReference>
<dbReference type="InterPro" id="IPR051082">
    <property type="entry name" value="Pentapeptide-BTB/POZ_domain"/>
</dbReference>
<name>A0A7Z0K841_9MICC</name>
<reference evidence="2 3" key="1">
    <citation type="submission" date="2020-07" db="EMBL/GenBank/DDBJ databases">
        <title>Sequencing the genomes of 1000 actinobacteria strains.</title>
        <authorList>
            <person name="Klenk H.-P."/>
        </authorList>
    </citation>
    <scope>NUCLEOTIDE SEQUENCE [LARGE SCALE GENOMIC DNA]</scope>
    <source>
        <strain evidence="2 3">DSM 15475</strain>
    </source>
</reference>
<dbReference type="PANTHER" id="PTHR14136:SF17">
    <property type="entry name" value="BTB_POZ DOMAIN-CONTAINING PROTEIN KCTD9"/>
    <property type="match status" value="1"/>
</dbReference>
<proteinExistence type="predicted"/>
<organism evidence="2 3">
    <name type="scientific">Nesterenkonia xinjiangensis</name>
    <dbReference type="NCBI Taxonomy" id="225327"/>
    <lineage>
        <taxon>Bacteria</taxon>
        <taxon>Bacillati</taxon>
        <taxon>Actinomycetota</taxon>
        <taxon>Actinomycetes</taxon>
        <taxon>Micrococcales</taxon>
        <taxon>Micrococcaceae</taxon>
        <taxon>Nesterenkonia</taxon>
    </lineage>
</organism>
<feature type="compositionally biased region" description="Basic residues" evidence="1">
    <location>
        <begin position="1"/>
        <end position="12"/>
    </location>
</feature>
<gene>
    <name evidence="2" type="ORF">HNR09_000605</name>
</gene>
<evidence type="ECO:0000313" key="2">
    <source>
        <dbReference type="EMBL" id="NYJ77194.1"/>
    </source>
</evidence>